<evidence type="ECO:0000256" key="1">
    <source>
        <dbReference type="SAM" id="MobiDB-lite"/>
    </source>
</evidence>
<protein>
    <submittedName>
        <fullName evidence="2">Uncharacterized protein</fullName>
    </submittedName>
</protein>
<reference evidence="2 3" key="1">
    <citation type="submission" date="2019-03" db="EMBL/GenBank/DDBJ databases">
        <title>First draft genome of Liparis tanakae, snailfish: a comprehensive survey of snailfish specific genes.</title>
        <authorList>
            <person name="Kim W."/>
            <person name="Song I."/>
            <person name="Jeong J.-H."/>
            <person name="Kim D."/>
            <person name="Kim S."/>
            <person name="Ryu S."/>
            <person name="Song J.Y."/>
            <person name="Lee S.K."/>
        </authorList>
    </citation>
    <scope>NUCLEOTIDE SEQUENCE [LARGE SCALE GENOMIC DNA]</scope>
    <source>
        <tissue evidence="2">Muscle</tissue>
    </source>
</reference>
<organism evidence="2 3">
    <name type="scientific">Liparis tanakae</name>
    <name type="common">Tanaka's snailfish</name>
    <dbReference type="NCBI Taxonomy" id="230148"/>
    <lineage>
        <taxon>Eukaryota</taxon>
        <taxon>Metazoa</taxon>
        <taxon>Chordata</taxon>
        <taxon>Craniata</taxon>
        <taxon>Vertebrata</taxon>
        <taxon>Euteleostomi</taxon>
        <taxon>Actinopterygii</taxon>
        <taxon>Neopterygii</taxon>
        <taxon>Teleostei</taxon>
        <taxon>Neoteleostei</taxon>
        <taxon>Acanthomorphata</taxon>
        <taxon>Eupercaria</taxon>
        <taxon>Perciformes</taxon>
        <taxon>Cottioidei</taxon>
        <taxon>Cottales</taxon>
        <taxon>Liparidae</taxon>
        <taxon>Liparis</taxon>
    </lineage>
</organism>
<evidence type="ECO:0000313" key="2">
    <source>
        <dbReference type="EMBL" id="TNN31727.1"/>
    </source>
</evidence>
<proteinExistence type="predicted"/>
<name>A0A4Z2ES36_9TELE</name>
<dbReference type="AlphaFoldDB" id="A0A4Z2ES36"/>
<evidence type="ECO:0000313" key="3">
    <source>
        <dbReference type="Proteomes" id="UP000314294"/>
    </source>
</evidence>
<keyword evidence="3" id="KW-1185">Reference proteome</keyword>
<dbReference type="Proteomes" id="UP000314294">
    <property type="component" value="Unassembled WGS sequence"/>
</dbReference>
<dbReference type="EMBL" id="SRLO01003204">
    <property type="protein sequence ID" value="TNN31727.1"/>
    <property type="molecule type" value="Genomic_DNA"/>
</dbReference>
<sequence>MLSCTRCAAQLTARGVTYVKARRSPSIVSFTGPANRSQLGSQLEGSVNSADFELLRPFPDRLPVAWVGALWAGVPWGAPEEEEDGEEVKGDGDDGGAAATAEEGEGE</sequence>
<comment type="caution">
    <text evidence="2">The sequence shown here is derived from an EMBL/GenBank/DDBJ whole genome shotgun (WGS) entry which is preliminary data.</text>
</comment>
<feature type="region of interest" description="Disordered" evidence="1">
    <location>
        <begin position="76"/>
        <end position="107"/>
    </location>
</feature>
<accession>A0A4Z2ES36</accession>
<gene>
    <name evidence="2" type="ORF">EYF80_058117</name>
</gene>